<evidence type="ECO:0000256" key="1">
    <source>
        <dbReference type="PROSITE-ProRule" id="PRU01076"/>
    </source>
</evidence>
<keyword evidence="1" id="KW-0238">DNA-binding</keyword>
<dbReference type="SMART" id="SM00966">
    <property type="entry name" value="SpoVT_AbrB"/>
    <property type="match status" value="1"/>
</dbReference>
<sequence>MKSSPPLLEYLNTTKIGEKGQLTVPKQFREELGLEAGAPFAVLRLGDGLILLPEQRRFDALCERISSALAAAGATPQVLMATLPETRQRLFERRYGSATMPLGPTTPFDAGESKSRRKK</sequence>
<organism evidence="4 5">
    <name type="scientific">Acidisarcina polymorpha</name>
    <dbReference type="NCBI Taxonomy" id="2211140"/>
    <lineage>
        <taxon>Bacteria</taxon>
        <taxon>Pseudomonadati</taxon>
        <taxon>Acidobacteriota</taxon>
        <taxon>Terriglobia</taxon>
        <taxon>Terriglobales</taxon>
        <taxon>Acidobacteriaceae</taxon>
        <taxon>Acidisarcina</taxon>
    </lineage>
</organism>
<keyword evidence="5" id="KW-1185">Reference proteome</keyword>
<dbReference type="GO" id="GO:0003677">
    <property type="term" value="F:DNA binding"/>
    <property type="evidence" value="ECO:0007669"/>
    <property type="project" value="UniProtKB-UniRule"/>
</dbReference>
<name>A0A2Z5G3A0_9BACT</name>
<gene>
    <name evidence="4" type="ORF">ACPOL_3868</name>
</gene>
<feature type="region of interest" description="Disordered" evidence="2">
    <location>
        <begin position="94"/>
        <end position="119"/>
    </location>
</feature>
<feature type="domain" description="SpoVT-AbrB" evidence="3">
    <location>
        <begin position="11"/>
        <end position="56"/>
    </location>
</feature>
<dbReference type="InterPro" id="IPR037914">
    <property type="entry name" value="SpoVT-AbrB_sf"/>
</dbReference>
<dbReference type="EMBL" id="CP030840">
    <property type="protein sequence ID" value="AXC13147.1"/>
    <property type="molecule type" value="Genomic_DNA"/>
</dbReference>
<dbReference type="PROSITE" id="PS51740">
    <property type="entry name" value="SPOVT_ABRB"/>
    <property type="match status" value="1"/>
</dbReference>
<evidence type="ECO:0000313" key="4">
    <source>
        <dbReference type="EMBL" id="AXC13147.1"/>
    </source>
</evidence>
<reference evidence="4 5" key="1">
    <citation type="journal article" date="2018" name="Front. Microbiol.">
        <title>Hydrolytic Capabilities as a Key to Environmental Success: Chitinolytic and Cellulolytic Acidobacteria From Acidic Sub-arctic Soils and Boreal Peatlands.</title>
        <authorList>
            <person name="Belova S.E."/>
            <person name="Ravin N.V."/>
            <person name="Pankratov T.A."/>
            <person name="Rakitin A.L."/>
            <person name="Ivanova A.A."/>
            <person name="Beletsky A.V."/>
            <person name="Mardanov A.V."/>
            <person name="Sinninghe Damste J.S."/>
            <person name="Dedysh S.N."/>
        </authorList>
    </citation>
    <scope>NUCLEOTIDE SEQUENCE [LARGE SCALE GENOMIC DNA]</scope>
    <source>
        <strain evidence="4 5">SBC82</strain>
    </source>
</reference>
<evidence type="ECO:0000259" key="3">
    <source>
        <dbReference type="PROSITE" id="PS51740"/>
    </source>
</evidence>
<dbReference type="Proteomes" id="UP000253606">
    <property type="component" value="Chromosome"/>
</dbReference>
<dbReference type="SUPFAM" id="SSF89447">
    <property type="entry name" value="AbrB/MazE/MraZ-like"/>
    <property type="match status" value="1"/>
</dbReference>
<dbReference type="RefSeq" id="WP_114208216.1">
    <property type="nucleotide sequence ID" value="NZ_CP030840.1"/>
</dbReference>
<dbReference type="AlphaFoldDB" id="A0A2Z5G3A0"/>
<evidence type="ECO:0000256" key="2">
    <source>
        <dbReference type="SAM" id="MobiDB-lite"/>
    </source>
</evidence>
<dbReference type="InterPro" id="IPR007159">
    <property type="entry name" value="SpoVT-AbrB_dom"/>
</dbReference>
<dbReference type="NCBIfam" id="TIGR01439">
    <property type="entry name" value="lp_hng_hel_AbrB"/>
    <property type="match status" value="1"/>
</dbReference>
<accession>A0A2Z5G3A0</accession>
<proteinExistence type="predicted"/>
<dbReference type="Gene3D" id="2.10.260.10">
    <property type="match status" value="1"/>
</dbReference>
<dbReference type="OrthoDB" id="9811597at2"/>
<protein>
    <recommendedName>
        <fullName evidence="3">SpoVT-AbrB domain-containing protein</fullName>
    </recommendedName>
</protein>
<dbReference type="Pfam" id="PF04014">
    <property type="entry name" value="MazE_antitoxin"/>
    <property type="match status" value="1"/>
</dbReference>
<dbReference type="KEGG" id="abas:ACPOL_3868"/>
<evidence type="ECO:0000313" key="5">
    <source>
        <dbReference type="Proteomes" id="UP000253606"/>
    </source>
</evidence>